<keyword evidence="3" id="KW-1185">Reference proteome</keyword>
<protein>
    <submittedName>
        <fullName evidence="2">Phage baseplate assembly protein</fullName>
    </submittedName>
</protein>
<feature type="region of interest" description="Disordered" evidence="1">
    <location>
        <begin position="365"/>
        <end position="385"/>
    </location>
</feature>
<evidence type="ECO:0000313" key="2">
    <source>
        <dbReference type="EMBL" id="MCP2309156.1"/>
    </source>
</evidence>
<proteinExistence type="predicted"/>
<reference evidence="2 3" key="1">
    <citation type="submission" date="2022-06" db="EMBL/GenBank/DDBJ databases">
        <title>Sequencing the genomes of 1000 actinobacteria strains.</title>
        <authorList>
            <person name="Klenk H.-P."/>
        </authorList>
    </citation>
    <scope>NUCLEOTIDE SEQUENCE [LARGE SCALE GENOMIC DNA]</scope>
    <source>
        <strain evidence="2 3">DSM 41656</strain>
    </source>
</reference>
<sequence length="647" mass="69787">MALERPNLDDRRFQGLVDEAKRMVQQNCPEWTDHNVSDPGVTLIEAFAHMVDQLLYRLNRVPDKNHLAFLDLIGVRLFPPAAARTELTFWLSAPQSQPVLVREGAEVATERTEAEEAVVFLTDRHLAILPCTLAHLATTAGAAATGRDTELADGRGIPCFAALPQPDDTLLFGLSQAVPHCAVALRLAFPVEGHGIDPARPPLVWEAWTGEEWTACEVEKDTTGGFNQPGDVVLHVPAGHTASLEAGHRAGWLRCRVVPPVAGQSPYAATPVLRSARAFTTGGTTTALHAETVHGEQLGHAEGVPGQCFVLARTPVVAGGDPVVLETTGRDGPEEWTEVEDFAGSGEHDRHFRLDRTTGELTLGPALRDPDGTLRRHGAVPPKGTPLRVRAYRTGGGRRGNVARGKLNVPRSSIPYVARVENRRAAGGGVDGEDVEHARVRGPITLRTGGRAVTAEDYEQLAHEASPEVGRVRCLAAESGPDAGGVRVLLVPRVPDDGRGRLEFARLAFSDELLAEVTGYLDRRRMLGTRLLVTPPHYQGVTVVAEVRARPGRSGEDLQEAALGALHRHLDPLDGGPDGTGWPFGRPVQAGEVHAVLQHLPDVELVERVRLFPADPRTGRRGPATDRIELGPDALVFSYEHQVRVLG</sequence>
<organism evidence="2 3">
    <name type="scientific">Kitasatospora paracochleata</name>
    <dbReference type="NCBI Taxonomy" id="58354"/>
    <lineage>
        <taxon>Bacteria</taxon>
        <taxon>Bacillati</taxon>
        <taxon>Actinomycetota</taxon>
        <taxon>Actinomycetes</taxon>
        <taxon>Kitasatosporales</taxon>
        <taxon>Streptomycetaceae</taxon>
        <taxon>Kitasatospora</taxon>
    </lineage>
</organism>
<evidence type="ECO:0000256" key="1">
    <source>
        <dbReference type="SAM" id="MobiDB-lite"/>
    </source>
</evidence>
<dbReference type="InterPro" id="IPR011749">
    <property type="entry name" value="CHP02243"/>
</dbReference>
<name>A0ABT1IVI7_9ACTN</name>
<evidence type="ECO:0000313" key="3">
    <source>
        <dbReference type="Proteomes" id="UP001206483"/>
    </source>
</evidence>
<dbReference type="RefSeq" id="WP_253796135.1">
    <property type="nucleotide sequence ID" value="NZ_BAAAUB010000067.1"/>
</dbReference>
<accession>A0ABT1IVI7</accession>
<dbReference type="EMBL" id="JAMZDX010000002">
    <property type="protein sequence ID" value="MCP2309156.1"/>
    <property type="molecule type" value="Genomic_DNA"/>
</dbReference>
<dbReference type="Proteomes" id="UP001206483">
    <property type="component" value="Unassembled WGS sequence"/>
</dbReference>
<gene>
    <name evidence="2" type="ORF">FHR36_002280</name>
</gene>
<dbReference type="NCBIfam" id="TIGR02243">
    <property type="entry name" value="putative baseplate assembly protein"/>
    <property type="match status" value="1"/>
</dbReference>
<comment type="caution">
    <text evidence="2">The sequence shown here is derived from an EMBL/GenBank/DDBJ whole genome shotgun (WGS) entry which is preliminary data.</text>
</comment>